<dbReference type="GO" id="GO:0006310">
    <property type="term" value="P:DNA recombination"/>
    <property type="evidence" value="ECO:0007669"/>
    <property type="project" value="TreeGrafter"/>
</dbReference>
<proteinExistence type="predicted"/>
<evidence type="ECO:0000256" key="2">
    <source>
        <dbReference type="ARBA" id="ARBA00022840"/>
    </source>
</evidence>
<keyword evidence="1" id="KW-0547">Nucleotide-binding</keyword>
<dbReference type="AlphaFoldDB" id="A0A916K0D6"/>
<dbReference type="GO" id="GO:0006302">
    <property type="term" value="P:double-strand break repair"/>
    <property type="evidence" value="ECO:0007669"/>
    <property type="project" value="TreeGrafter"/>
</dbReference>
<evidence type="ECO:0000256" key="3">
    <source>
        <dbReference type="ARBA" id="ARBA00023125"/>
    </source>
</evidence>
<feature type="region of interest" description="Disordered" evidence="4">
    <location>
        <begin position="130"/>
        <end position="168"/>
    </location>
</feature>
<protein>
    <submittedName>
        <fullName evidence="6">Primosomal protein N</fullName>
        <ecNumber evidence="6">3.6.4.-</ecNumber>
    </submittedName>
</protein>
<sequence>MSGYSAERPGERRVAHVLLDSALPQLDHLFDYAVPEELAEELCAGQRVRVPFRSQRRHSHGYVIGFSAQSDFGGELQPIAEIVGPVPQLSPDVWRLARSVADRAGGSAGDILRLAIPQRMVRVEKQHLAAAIGDESGPDEGGPGEGEPDEAAPDEGAGAGPGTAPRAEFVPEQPECELAELLVDGGRLCITASHGPERLATGEWVGGWAVRLARAALAVFARGRSAIVVTPDYRDLEQLRDAFEALGHSDLIRVDARQSNAERYAGFLRALDPVPRVILGNRSAVYAPAHHLGAILMWDDGDPVLAEPLAPYVHARDAALVRAEQSGAGLYFAAHSRSAEVQRLVELDYVQAERFPPRRTRVTHADASIAPDAFAGRLPEFAARAIREGVREGPVLVQVATPGYAPVAVCTDCGDLARCRVCGGPIGFRAAGRGGCRWCGESAASWSCGECGGARLEQRGMGSQRTVEQFERQFAGTRIVLSDGEHPHERVDSRSALVVATRGAEPIAAGGYRVVVLLDAERLLGLESLRSGEDCLRWWQNAAALAAPDGRVVLASGGGPVVRAFVTGREEDWLRGELRDRQALRYPPMVRVASATGGPAEVDRAVRALGELTGVDVLGPVPVPARQDRPAGLVRAIVRFDYAQGSEVAKRLRGALVADAAGASSRVAGRKPGRARPEALRLRFDDRGVFDA</sequence>
<dbReference type="PANTHER" id="PTHR30580">
    <property type="entry name" value="PRIMOSOMAL PROTEIN N"/>
    <property type="match status" value="1"/>
</dbReference>
<dbReference type="GO" id="GO:0043138">
    <property type="term" value="F:3'-5' DNA helicase activity"/>
    <property type="evidence" value="ECO:0007669"/>
    <property type="project" value="TreeGrafter"/>
</dbReference>
<evidence type="ECO:0000256" key="4">
    <source>
        <dbReference type="SAM" id="MobiDB-lite"/>
    </source>
</evidence>
<evidence type="ECO:0000259" key="5">
    <source>
        <dbReference type="Pfam" id="PF17764"/>
    </source>
</evidence>
<keyword evidence="3" id="KW-0238">DNA-binding</keyword>
<dbReference type="GO" id="GO:0016787">
    <property type="term" value="F:hydrolase activity"/>
    <property type="evidence" value="ECO:0007669"/>
    <property type="project" value="UniProtKB-KW"/>
</dbReference>
<dbReference type="EMBL" id="CAJVAP010000021">
    <property type="protein sequence ID" value="CAG7615039.1"/>
    <property type="molecule type" value="Genomic_DNA"/>
</dbReference>
<dbReference type="GO" id="GO:0003677">
    <property type="term" value="F:DNA binding"/>
    <property type="evidence" value="ECO:0007669"/>
    <property type="project" value="UniProtKB-KW"/>
</dbReference>
<name>A0A916K0D6_9MICO</name>
<evidence type="ECO:0000313" key="6">
    <source>
        <dbReference type="EMBL" id="CAG7615039.1"/>
    </source>
</evidence>
<dbReference type="GO" id="GO:0005524">
    <property type="term" value="F:ATP binding"/>
    <property type="evidence" value="ECO:0007669"/>
    <property type="project" value="UniProtKB-KW"/>
</dbReference>
<evidence type="ECO:0000313" key="7">
    <source>
        <dbReference type="Proteomes" id="UP000693892"/>
    </source>
</evidence>
<dbReference type="EC" id="3.6.4.-" evidence="6"/>
<comment type="caution">
    <text evidence="6">The sequence shown here is derived from an EMBL/GenBank/DDBJ whole genome shotgun (WGS) entry which is preliminary data.</text>
</comment>
<gene>
    <name evidence="6" type="primary">priA</name>
    <name evidence="6" type="ORF">LEUCIP111803_01839</name>
</gene>
<dbReference type="Proteomes" id="UP000693892">
    <property type="component" value="Unassembled WGS sequence"/>
</dbReference>
<keyword evidence="7" id="KW-1185">Reference proteome</keyword>
<accession>A0A916K0D6</accession>
<dbReference type="RefSeq" id="WP_218115697.1">
    <property type="nucleotide sequence ID" value="NZ_CAJVAP010000021.1"/>
</dbReference>
<feature type="domain" description="Primosomal protein N' 3' DNA-binding" evidence="5">
    <location>
        <begin position="17"/>
        <end position="117"/>
    </location>
</feature>
<dbReference type="InterPro" id="IPR041222">
    <property type="entry name" value="PriA_3primeBD"/>
</dbReference>
<dbReference type="GO" id="GO:0006270">
    <property type="term" value="P:DNA replication initiation"/>
    <property type="evidence" value="ECO:0007669"/>
    <property type="project" value="TreeGrafter"/>
</dbReference>
<organism evidence="6 7">
    <name type="scientific">Leucobacter soli</name>
    <dbReference type="NCBI Taxonomy" id="2812850"/>
    <lineage>
        <taxon>Bacteria</taxon>
        <taxon>Bacillati</taxon>
        <taxon>Actinomycetota</taxon>
        <taxon>Actinomycetes</taxon>
        <taxon>Micrococcales</taxon>
        <taxon>Microbacteriaceae</taxon>
        <taxon>Leucobacter</taxon>
    </lineage>
</organism>
<evidence type="ECO:0000256" key="1">
    <source>
        <dbReference type="ARBA" id="ARBA00022741"/>
    </source>
</evidence>
<keyword evidence="2" id="KW-0067">ATP-binding</keyword>
<dbReference type="PANTHER" id="PTHR30580:SF0">
    <property type="entry name" value="PRIMOSOMAL PROTEIN N"/>
    <property type="match status" value="1"/>
</dbReference>
<dbReference type="Pfam" id="PF17764">
    <property type="entry name" value="PriA_3primeBD"/>
    <property type="match status" value="1"/>
</dbReference>
<keyword evidence="6" id="KW-0378">Hydrolase</keyword>
<reference evidence="6" key="1">
    <citation type="submission" date="2021-06" db="EMBL/GenBank/DDBJ databases">
        <authorList>
            <person name="Criscuolo A."/>
        </authorList>
    </citation>
    <scope>NUCLEOTIDE SEQUENCE</scope>
    <source>
        <strain evidence="6">CIP111803</strain>
    </source>
</reference>